<keyword evidence="3" id="KW-0689">Ribosomal protein</keyword>
<proteinExistence type="inferred from homology"/>
<organism evidence="3">
    <name type="scientific">Cyanidium sp. THAL103</name>
    <dbReference type="NCBI Taxonomy" id="3027999"/>
    <lineage>
        <taxon>Eukaryota</taxon>
        <taxon>Rhodophyta</taxon>
        <taxon>Bangiophyceae</taxon>
        <taxon>Cyanidiales</taxon>
        <taxon>Cyanidiaceae</taxon>
        <taxon>Cyanidium</taxon>
    </lineage>
</organism>
<dbReference type="PANTHER" id="PTHR21011">
    <property type="entry name" value="MITOCHONDRIAL 28S RIBOSOMAL PROTEIN S6"/>
    <property type="match status" value="1"/>
</dbReference>
<evidence type="ECO:0000256" key="1">
    <source>
        <dbReference type="ARBA" id="ARBA00009512"/>
    </source>
</evidence>
<gene>
    <name evidence="3" type="primary">rps6</name>
    <name evidence="3" type="ORF">CspTHAL103_087</name>
</gene>
<dbReference type="SUPFAM" id="SSF54995">
    <property type="entry name" value="Ribosomal protein S6"/>
    <property type="match status" value="1"/>
</dbReference>
<dbReference type="InterPro" id="IPR020814">
    <property type="entry name" value="Ribosomal_S6_plastid/chlpt"/>
</dbReference>
<dbReference type="NCBIfam" id="TIGR00166">
    <property type="entry name" value="S6"/>
    <property type="match status" value="1"/>
</dbReference>
<dbReference type="HAMAP" id="MF_00360">
    <property type="entry name" value="Ribosomal_bS6"/>
    <property type="match status" value="1"/>
</dbReference>
<reference evidence="3" key="1">
    <citation type="journal article" date="2023" name="J. Phycol.">
        <title>Revised classification of the Cyanidiophyceae based on plastid genome data with descriptions of the Cavernulicolales ord. nov. and Galdieriales ord. nov. (Rhodophyta).</title>
        <authorList>
            <person name="Park S.I."/>
            <person name="Cho C.H."/>
            <person name="Ciniglia C."/>
            <person name="Huang T.Y."/>
            <person name="Liu S.L."/>
            <person name="Bustamante D.E."/>
            <person name="Calderon M.S."/>
            <person name="Mansilla A."/>
            <person name="McDermott T."/>
            <person name="Andersen R.A."/>
            <person name="Yoon H.S."/>
        </authorList>
    </citation>
    <scope>NUCLEOTIDE SEQUENCE</scope>
</reference>
<dbReference type="GO" id="GO:0005840">
    <property type="term" value="C:ribosome"/>
    <property type="evidence" value="ECO:0007669"/>
    <property type="project" value="UniProtKB-KW"/>
</dbReference>
<dbReference type="Pfam" id="PF01250">
    <property type="entry name" value="Ribosomal_S6"/>
    <property type="match status" value="1"/>
</dbReference>
<dbReference type="GO" id="GO:0006412">
    <property type="term" value="P:translation"/>
    <property type="evidence" value="ECO:0007669"/>
    <property type="project" value="InterPro"/>
</dbReference>
<accession>A0A9Y1MYA1</accession>
<dbReference type="GO" id="GO:0003735">
    <property type="term" value="F:structural constituent of ribosome"/>
    <property type="evidence" value="ECO:0007669"/>
    <property type="project" value="InterPro"/>
</dbReference>
<dbReference type="InterPro" id="IPR000529">
    <property type="entry name" value="Ribosomal_bS6"/>
</dbReference>
<dbReference type="GO" id="GO:0070181">
    <property type="term" value="F:small ribosomal subunit rRNA binding"/>
    <property type="evidence" value="ECO:0007669"/>
    <property type="project" value="TreeGrafter"/>
</dbReference>
<name>A0A9Y1MYA1_9RHOD</name>
<evidence type="ECO:0000313" key="3">
    <source>
        <dbReference type="EMBL" id="WDB00012.1"/>
    </source>
</evidence>
<dbReference type="InterPro" id="IPR014717">
    <property type="entry name" value="Transl_elong_EF1B/ribsomal_bS6"/>
</dbReference>
<protein>
    <recommendedName>
        <fullName evidence="2">30S ribosomal protein S6, chloroplastic</fullName>
    </recommendedName>
</protein>
<keyword evidence="3" id="KW-0687">Ribonucleoprotein</keyword>
<dbReference type="GO" id="GO:0005737">
    <property type="term" value="C:cytoplasm"/>
    <property type="evidence" value="ECO:0007669"/>
    <property type="project" value="UniProtKB-ARBA"/>
</dbReference>
<keyword evidence="3" id="KW-0934">Plastid</keyword>
<geneLocation type="plastid" evidence="3"/>
<dbReference type="PANTHER" id="PTHR21011:SF1">
    <property type="entry name" value="SMALL RIBOSOMAL SUBUNIT PROTEIN BS6M"/>
    <property type="match status" value="1"/>
</dbReference>
<dbReference type="EMBL" id="OP616817">
    <property type="protein sequence ID" value="WDB00012.1"/>
    <property type="molecule type" value="Genomic_DNA"/>
</dbReference>
<dbReference type="AlphaFoldDB" id="A0A9Y1MYA1"/>
<dbReference type="InterPro" id="IPR035980">
    <property type="entry name" value="Ribosomal_bS6_sf"/>
</dbReference>
<evidence type="ECO:0000256" key="2">
    <source>
        <dbReference type="ARBA" id="ARBA00035537"/>
    </source>
</evidence>
<dbReference type="Gene3D" id="3.30.70.60">
    <property type="match status" value="1"/>
</dbReference>
<sequence>MLIVNIKKLSRFTSYELIVAVRPDIEEEMLFTYITQIKHICNFCFYSKVNVEHRGHKKLSYKMSNFTDAIYLQFTFKAYGKIIGDIFKYLKLNEDILRYSCLKVA</sequence>
<comment type="similarity">
    <text evidence="1">Belongs to the bacterial ribosomal protein bS6 family.</text>
</comment>